<dbReference type="Pfam" id="PF25786">
    <property type="entry name" value="HEAT_GCN1_C"/>
    <property type="match status" value="1"/>
</dbReference>
<dbReference type="InterPro" id="IPR016024">
    <property type="entry name" value="ARM-type_fold"/>
</dbReference>
<dbReference type="Proteomes" id="UP000053237">
    <property type="component" value="Unassembled WGS sequence"/>
</dbReference>
<gene>
    <name evidence="2" type="ORF">BN9_011240</name>
</gene>
<keyword evidence="3" id="KW-1185">Reference proteome</keyword>
<dbReference type="STRING" id="65357.A0A024G111"/>
<proteinExistence type="predicted"/>
<comment type="caution">
    <text evidence="2">The sequence shown here is derived from an EMBL/GenBank/DDBJ whole genome shotgun (WGS) entry which is preliminary data.</text>
</comment>
<organism evidence="2 3">
    <name type="scientific">Albugo candida</name>
    <dbReference type="NCBI Taxonomy" id="65357"/>
    <lineage>
        <taxon>Eukaryota</taxon>
        <taxon>Sar</taxon>
        <taxon>Stramenopiles</taxon>
        <taxon>Oomycota</taxon>
        <taxon>Peronosporomycetes</taxon>
        <taxon>Albuginales</taxon>
        <taxon>Albuginaceae</taxon>
        <taxon>Albugo</taxon>
    </lineage>
</organism>
<dbReference type="InParanoid" id="A0A024G111"/>
<evidence type="ECO:0000313" key="3">
    <source>
        <dbReference type="Proteomes" id="UP000053237"/>
    </source>
</evidence>
<dbReference type="SUPFAM" id="SSF48371">
    <property type="entry name" value="ARM repeat"/>
    <property type="match status" value="1"/>
</dbReference>
<feature type="chain" id="PRO_5001529177" description="Clathrin/coatomer adaptor adaptin-like N-terminal domain-containing protein" evidence="1">
    <location>
        <begin position="21"/>
        <end position="121"/>
    </location>
</feature>
<dbReference type="EMBL" id="CAIX01000007">
    <property type="protein sequence ID" value="CCI40340.1"/>
    <property type="molecule type" value="Genomic_DNA"/>
</dbReference>
<keyword evidence="1" id="KW-0732">Signal</keyword>
<accession>A0A024G111</accession>
<evidence type="ECO:0000256" key="1">
    <source>
        <dbReference type="SAM" id="SignalP"/>
    </source>
</evidence>
<dbReference type="Gene3D" id="1.25.10.10">
    <property type="entry name" value="Leucine-rich Repeat Variant"/>
    <property type="match status" value="1"/>
</dbReference>
<dbReference type="OrthoDB" id="5148094at2759"/>
<name>A0A024G111_9STRA</name>
<feature type="signal peptide" evidence="1">
    <location>
        <begin position="1"/>
        <end position="20"/>
    </location>
</feature>
<dbReference type="InterPro" id="IPR011989">
    <property type="entry name" value="ARM-like"/>
</dbReference>
<evidence type="ECO:0000313" key="2">
    <source>
        <dbReference type="EMBL" id="CCI40340.1"/>
    </source>
</evidence>
<protein>
    <recommendedName>
        <fullName evidence="4">Clathrin/coatomer adaptor adaptin-like N-terminal domain-containing protein</fullName>
    </recommendedName>
</protein>
<reference evidence="2 3" key="1">
    <citation type="submission" date="2012-05" db="EMBL/GenBank/DDBJ databases">
        <title>Recombination and specialization in a pathogen metapopulation.</title>
        <authorList>
            <person name="Gardiner A."/>
            <person name="Kemen E."/>
            <person name="Schultz-Larsen T."/>
            <person name="MacLean D."/>
            <person name="Van Oosterhout C."/>
            <person name="Jones J.D.G."/>
        </authorList>
    </citation>
    <scope>NUCLEOTIDE SEQUENCE [LARGE SCALE GENOMIC DNA]</scope>
    <source>
        <strain evidence="2 3">Ac Nc2</strain>
    </source>
</reference>
<sequence>MQSSFLTQLIALLLRGITDTNKEDNKIALHAIKRVAKKSPSITRAHLSELVQPIFKKITGCNIAIKITAERALLYLLEIQSRPETLSQYVQECEDPAAAKLISEYARRVLAKLKFESEESD</sequence>
<evidence type="ECO:0008006" key="4">
    <source>
        <dbReference type="Google" id="ProtNLM"/>
    </source>
</evidence>
<dbReference type="AlphaFoldDB" id="A0A024G111"/>